<dbReference type="InterPro" id="IPR014001">
    <property type="entry name" value="Helicase_ATP-bd"/>
</dbReference>
<dbReference type="EMBL" id="SDJQ01000009">
    <property type="protein sequence ID" value="RXR35066.1"/>
    <property type="molecule type" value="Genomic_DNA"/>
</dbReference>
<dbReference type="Pfam" id="PF00176">
    <property type="entry name" value="SNF2-rel_dom"/>
    <property type="match status" value="1"/>
</dbReference>
<evidence type="ECO:0000259" key="3">
    <source>
        <dbReference type="PROSITE" id="PS51192"/>
    </source>
</evidence>
<dbReference type="SMART" id="SM00490">
    <property type="entry name" value="HELICc"/>
    <property type="match status" value="1"/>
</dbReference>
<dbReference type="STRING" id="1713.GCA_000718325_03493"/>
<gene>
    <name evidence="5" type="ORF">EQW73_12815</name>
    <name evidence="6" type="ORF">EQW78_07765</name>
</gene>
<evidence type="ECO:0000256" key="2">
    <source>
        <dbReference type="SAM" id="MobiDB-lite"/>
    </source>
</evidence>
<feature type="domain" description="Helicase ATP-binding" evidence="3">
    <location>
        <begin position="336"/>
        <end position="494"/>
    </location>
</feature>
<dbReference type="InterPro" id="IPR000330">
    <property type="entry name" value="SNF2_N"/>
</dbReference>
<evidence type="ECO:0000313" key="7">
    <source>
        <dbReference type="Proteomes" id="UP000289805"/>
    </source>
</evidence>
<dbReference type="OrthoDB" id="9760715at2"/>
<protein>
    <submittedName>
        <fullName evidence="6">ATP-dependent helicase</fullName>
    </submittedName>
</protein>
<evidence type="ECO:0000313" key="8">
    <source>
        <dbReference type="Proteomes" id="UP000290517"/>
    </source>
</evidence>
<feature type="compositionally biased region" description="Low complexity" evidence="2">
    <location>
        <begin position="13"/>
        <end position="23"/>
    </location>
</feature>
<dbReference type="SUPFAM" id="SSF52540">
    <property type="entry name" value="P-loop containing nucleoside triphosphate hydrolases"/>
    <property type="match status" value="2"/>
</dbReference>
<comment type="caution">
    <text evidence="6">The sequence shown here is derived from an EMBL/GenBank/DDBJ whole genome shotgun (WGS) entry which is preliminary data.</text>
</comment>
<sequence length="790" mass="84284">MRRGDSVAGRSIRGTSARRSSPGSPAPPPTSPRSARPMTALDVPRPTPDQARAVVARADEVAALLSGLAGAPARFRERVRTAFGSSQQDKVLGELSAIGVERLREVSGERLRVGRLVDGGITTVGDVLRAGPAGLERLPGIGPQTATHCLAAAAQIAHAVQETLRFRIDDAPGDPFTTGLVQALAGLDAARTAATVHRQLVVTFLEGHTEHRVAAQEATRAVRTFFSLPARRRRAADAVRDLARLVDDTERSGAVAAAGRVAALDAAPVDAFEAWTDFRARSATYYALLDDVVDIGRDLQATEGHLPPELLARVNDQPLDQTLLTASLRGYQVFGARYALAQRRTILGDEMGLGKTVQAIAAMAHLAADGATHFLVVCPASVMTSWVREVRRHSTLRSLDVHGPERAEEAAQWAREGGVAVTTFEQVGLLPLDLPAPAMLVVDEAHYVKNPEAKRSQAVATWAGRTERVLFLTGTVMENRVEEFRRLVAYLQPDVAEQVSAAHGAAGAERFRLAVAPVYLRRNQEDVLEELPELVQVEEWETFGPADGAAYRAAVSEGSFMAMRRAAYAVDHPEDSAKVRRLVELVEEATGNGRKVVVFTYFRDVVDLVVRALGDLAAGPLTGSVGASARQTVLDDFTASPVPRALVSQIDVGGVGVNLQAASVVILCEPQVKPTTEAQAVARAHRMGQVRTVQVHRLLVADTVDERMVEILGTKARLFDAYARRSVLADALPGAVDVSEARLAQTIVAAEQARWLGGAPVASGGAGAQDAVVQDAPTDDDLWGAQSAQP</sequence>
<dbReference type="InterPro" id="IPR001650">
    <property type="entry name" value="Helicase_C-like"/>
</dbReference>
<keyword evidence="8" id="KW-1185">Reference proteome</keyword>
<reference evidence="7 8" key="1">
    <citation type="submission" date="2019-01" db="EMBL/GenBank/DDBJ databases">
        <title>Oerskovia turbata Genome sequencing and assembly.</title>
        <authorList>
            <person name="Dou T."/>
        </authorList>
    </citation>
    <scope>NUCLEOTIDE SEQUENCE [LARGE SCALE GENOMIC DNA]</scope>
    <source>
        <strain evidence="6 7">JCM12123</strain>
        <strain evidence="5 8">JCM3160</strain>
    </source>
</reference>
<dbReference type="Proteomes" id="UP000290517">
    <property type="component" value="Unassembled WGS sequence"/>
</dbReference>
<evidence type="ECO:0000259" key="4">
    <source>
        <dbReference type="PROSITE" id="PS51194"/>
    </source>
</evidence>
<dbReference type="Pfam" id="PF00271">
    <property type="entry name" value="Helicase_C"/>
    <property type="match status" value="1"/>
</dbReference>
<keyword evidence="6" id="KW-0067">ATP-binding</keyword>
<dbReference type="InterPro" id="IPR038718">
    <property type="entry name" value="SNF2-like_sf"/>
</dbReference>
<dbReference type="SMART" id="SM00487">
    <property type="entry name" value="DEXDc"/>
    <property type="match status" value="1"/>
</dbReference>
<dbReference type="Gene3D" id="3.40.50.300">
    <property type="entry name" value="P-loop containing nucleotide triphosphate hydrolases"/>
    <property type="match status" value="1"/>
</dbReference>
<dbReference type="PROSITE" id="PS51192">
    <property type="entry name" value="HELICASE_ATP_BIND_1"/>
    <property type="match status" value="1"/>
</dbReference>
<dbReference type="InterPro" id="IPR049730">
    <property type="entry name" value="SNF2/RAD54-like_C"/>
</dbReference>
<dbReference type="PROSITE" id="PS51194">
    <property type="entry name" value="HELICASE_CTER"/>
    <property type="match status" value="1"/>
</dbReference>
<dbReference type="GO" id="GO:0016787">
    <property type="term" value="F:hydrolase activity"/>
    <property type="evidence" value="ECO:0007669"/>
    <property type="project" value="UniProtKB-KW"/>
</dbReference>
<dbReference type="CDD" id="cd18793">
    <property type="entry name" value="SF2_C_SNF"/>
    <property type="match status" value="1"/>
</dbReference>
<dbReference type="InterPro" id="IPR027417">
    <property type="entry name" value="P-loop_NTPase"/>
</dbReference>
<dbReference type="GO" id="GO:0005524">
    <property type="term" value="F:ATP binding"/>
    <property type="evidence" value="ECO:0007669"/>
    <property type="project" value="InterPro"/>
</dbReference>
<evidence type="ECO:0000256" key="1">
    <source>
        <dbReference type="ARBA" id="ARBA00022801"/>
    </source>
</evidence>
<keyword evidence="1" id="KW-0378">Hydrolase</keyword>
<name>A0A4V1N5B3_9CELL</name>
<dbReference type="CDD" id="cd17919">
    <property type="entry name" value="DEXHc_Snf"/>
    <property type="match status" value="1"/>
</dbReference>
<accession>A0A4V1N5B3</accession>
<keyword evidence="6" id="KW-0547">Nucleotide-binding</keyword>
<evidence type="ECO:0000313" key="5">
    <source>
        <dbReference type="EMBL" id="RXR24730.1"/>
    </source>
</evidence>
<dbReference type="Gene3D" id="1.10.150.20">
    <property type="entry name" value="5' to 3' exonuclease, C-terminal subdomain"/>
    <property type="match status" value="1"/>
</dbReference>
<proteinExistence type="predicted"/>
<keyword evidence="6" id="KW-0347">Helicase</keyword>
<evidence type="ECO:0000313" key="6">
    <source>
        <dbReference type="EMBL" id="RXR35066.1"/>
    </source>
</evidence>
<organism evidence="6 7">
    <name type="scientific">Oerskovia turbata</name>
    <dbReference type="NCBI Taxonomy" id="1713"/>
    <lineage>
        <taxon>Bacteria</taxon>
        <taxon>Bacillati</taxon>
        <taxon>Actinomycetota</taxon>
        <taxon>Actinomycetes</taxon>
        <taxon>Micrococcales</taxon>
        <taxon>Cellulomonadaceae</taxon>
        <taxon>Oerskovia</taxon>
    </lineage>
</organism>
<feature type="domain" description="Helicase C-terminal" evidence="4">
    <location>
        <begin position="578"/>
        <end position="744"/>
    </location>
</feature>
<dbReference type="Gene3D" id="3.40.50.10810">
    <property type="entry name" value="Tandem AAA-ATPase domain"/>
    <property type="match status" value="1"/>
</dbReference>
<dbReference type="EMBL" id="SDJR01000008">
    <property type="protein sequence ID" value="RXR24730.1"/>
    <property type="molecule type" value="Genomic_DNA"/>
</dbReference>
<dbReference type="Proteomes" id="UP000289805">
    <property type="component" value="Unassembled WGS sequence"/>
</dbReference>
<dbReference type="AlphaFoldDB" id="A0A4V1N5B3"/>
<dbReference type="PANTHER" id="PTHR10799">
    <property type="entry name" value="SNF2/RAD54 HELICASE FAMILY"/>
    <property type="match status" value="1"/>
</dbReference>
<feature type="region of interest" description="Disordered" evidence="2">
    <location>
        <begin position="766"/>
        <end position="790"/>
    </location>
</feature>
<dbReference type="GO" id="GO:0004386">
    <property type="term" value="F:helicase activity"/>
    <property type="evidence" value="ECO:0007669"/>
    <property type="project" value="UniProtKB-KW"/>
</dbReference>
<feature type="region of interest" description="Disordered" evidence="2">
    <location>
        <begin position="1"/>
        <end position="50"/>
    </location>
</feature>